<dbReference type="SUPFAM" id="SSF101447">
    <property type="entry name" value="Formin homology 2 domain (FH2 domain)"/>
    <property type="match status" value="1"/>
</dbReference>
<sequence length="156" mass="16900">MPPRRQPPLLPLTQGSAPHSSTPTPADSPPPPPPPPPPPAYQLDPATVALATLLTSQLREVIPEMMNRINNNNSNNVANSSGEGSGNTRQNQDYAYKNFVGCKPPSFSGSEVYGMKRLIINKNNILCSSVCGGMAAGMAVTYMIKLRFRMHTRMPR</sequence>
<feature type="compositionally biased region" description="Pro residues" evidence="1">
    <location>
        <begin position="26"/>
        <end position="40"/>
    </location>
</feature>
<dbReference type="AlphaFoldDB" id="A0A5N6M0H6"/>
<feature type="compositionally biased region" description="Low complexity" evidence="1">
    <location>
        <begin position="70"/>
        <end position="82"/>
    </location>
</feature>
<organism evidence="3 4">
    <name type="scientific">Mikania micrantha</name>
    <name type="common">bitter vine</name>
    <dbReference type="NCBI Taxonomy" id="192012"/>
    <lineage>
        <taxon>Eukaryota</taxon>
        <taxon>Viridiplantae</taxon>
        <taxon>Streptophyta</taxon>
        <taxon>Embryophyta</taxon>
        <taxon>Tracheophyta</taxon>
        <taxon>Spermatophyta</taxon>
        <taxon>Magnoliopsida</taxon>
        <taxon>eudicotyledons</taxon>
        <taxon>Gunneridae</taxon>
        <taxon>Pentapetalae</taxon>
        <taxon>asterids</taxon>
        <taxon>campanulids</taxon>
        <taxon>Asterales</taxon>
        <taxon>Asteraceae</taxon>
        <taxon>Asteroideae</taxon>
        <taxon>Heliantheae alliance</taxon>
        <taxon>Eupatorieae</taxon>
        <taxon>Mikania</taxon>
    </lineage>
</organism>
<evidence type="ECO:0000313" key="3">
    <source>
        <dbReference type="EMBL" id="KAD3067076.1"/>
    </source>
</evidence>
<feature type="region of interest" description="Disordered" evidence="1">
    <location>
        <begin position="1"/>
        <end position="43"/>
    </location>
</feature>
<comment type="caution">
    <text evidence="3">The sequence shown here is derived from an EMBL/GenBank/DDBJ whole genome shotgun (WGS) entry which is preliminary data.</text>
</comment>
<reference evidence="3 4" key="1">
    <citation type="submission" date="2019-05" db="EMBL/GenBank/DDBJ databases">
        <title>Mikania micrantha, genome provides insights into the molecular mechanism of rapid growth.</title>
        <authorList>
            <person name="Liu B."/>
        </authorList>
    </citation>
    <scope>NUCLEOTIDE SEQUENCE [LARGE SCALE GENOMIC DNA]</scope>
    <source>
        <strain evidence="3">NLD-2019</strain>
        <tissue evidence="3">Leaf</tissue>
    </source>
</reference>
<name>A0A5N6M0H6_9ASTR</name>
<gene>
    <name evidence="3" type="ORF">E3N88_34956</name>
</gene>
<proteinExistence type="predicted"/>
<evidence type="ECO:0000256" key="1">
    <source>
        <dbReference type="SAM" id="MobiDB-lite"/>
    </source>
</evidence>
<evidence type="ECO:0000256" key="2">
    <source>
        <dbReference type="SAM" id="Phobius"/>
    </source>
</evidence>
<dbReference type="EMBL" id="SZYD01000017">
    <property type="protein sequence ID" value="KAD3067076.1"/>
    <property type="molecule type" value="Genomic_DNA"/>
</dbReference>
<keyword evidence="2" id="KW-1133">Transmembrane helix</keyword>
<protein>
    <submittedName>
        <fullName evidence="3">Uncharacterized protein</fullName>
    </submittedName>
</protein>
<feature type="compositionally biased region" description="Low complexity" evidence="1">
    <location>
        <begin position="16"/>
        <end position="25"/>
    </location>
</feature>
<keyword evidence="2" id="KW-0812">Transmembrane</keyword>
<keyword evidence="4" id="KW-1185">Reference proteome</keyword>
<keyword evidence="2" id="KW-0472">Membrane</keyword>
<feature type="transmembrane region" description="Helical" evidence="2">
    <location>
        <begin position="125"/>
        <end position="144"/>
    </location>
</feature>
<evidence type="ECO:0000313" key="4">
    <source>
        <dbReference type="Proteomes" id="UP000326396"/>
    </source>
</evidence>
<feature type="region of interest" description="Disordered" evidence="1">
    <location>
        <begin position="69"/>
        <end position="91"/>
    </location>
</feature>
<accession>A0A5N6M0H6</accession>
<dbReference type="Proteomes" id="UP000326396">
    <property type="component" value="Linkage Group LG7"/>
</dbReference>
<feature type="compositionally biased region" description="Pro residues" evidence="1">
    <location>
        <begin position="1"/>
        <end position="10"/>
    </location>
</feature>